<dbReference type="PATRIC" id="fig|266128.3.peg.220"/>
<dbReference type="Gene3D" id="1.10.530.40">
    <property type="match status" value="1"/>
</dbReference>
<evidence type="ECO:0000313" key="9">
    <source>
        <dbReference type="Proteomes" id="UP000051254"/>
    </source>
</evidence>
<reference evidence="8 9" key="1">
    <citation type="submission" date="2015-05" db="EMBL/GenBank/DDBJ databases">
        <title>Genome sequencing and analysis of members of genus Stenotrophomonas.</title>
        <authorList>
            <person name="Patil P.P."/>
            <person name="Midha S."/>
            <person name="Patil P.B."/>
        </authorList>
    </citation>
    <scope>NUCLEOTIDE SEQUENCE [LARGE SCALE GENOMIC DNA]</scope>
    <source>
        <strain evidence="8 9">DSM 17805</strain>
    </source>
</reference>
<proteinExistence type="inferred from homology"/>
<dbReference type="EC" id="3.2.1.17" evidence="7"/>
<dbReference type="PANTHER" id="PTHR38107:SF3">
    <property type="entry name" value="LYSOZYME RRRD-RELATED"/>
    <property type="match status" value="1"/>
</dbReference>
<protein>
    <recommendedName>
        <fullName evidence="7">Lysozyme</fullName>
        <ecNumber evidence="7">3.2.1.17</ecNumber>
    </recommendedName>
</protein>
<evidence type="ECO:0000256" key="4">
    <source>
        <dbReference type="ARBA" id="ARBA00022801"/>
    </source>
</evidence>
<keyword evidence="9" id="KW-1185">Reference proteome</keyword>
<evidence type="ECO:0000313" key="8">
    <source>
        <dbReference type="EMBL" id="KRG58410.1"/>
    </source>
</evidence>
<keyword evidence="3 7" id="KW-0081">Bacteriolytic enzyme</keyword>
<dbReference type="InterPro" id="IPR002196">
    <property type="entry name" value="Glyco_hydro_24"/>
</dbReference>
<dbReference type="PANTHER" id="PTHR38107">
    <property type="match status" value="1"/>
</dbReference>
<dbReference type="GO" id="GO:0042742">
    <property type="term" value="P:defense response to bacterium"/>
    <property type="evidence" value="ECO:0007669"/>
    <property type="project" value="UniProtKB-KW"/>
</dbReference>
<dbReference type="OrthoDB" id="8141296at2"/>
<evidence type="ECO:0000256" key="7">
    <source>
        <dbReference type="RuleBase" id="RU003788"/>
    </source>
</evidence>
<dbReference type="SUPFAM" id="SSF53955">
    <property type="entry name" value="Lysozyme-like"/>
    <property type="match status" value="1"/>
</dbReference>
<evidence type="ECO:0000256" key="2">
    <source>
        <dbReference type="ARBA" id="ARBA00022529"/>
    </source>
</evidence>
<dbReference type="InterPro" id="IPR034690">
    <property type="entry name" value="Endolysin_T4_type"/>
</dbReference>
<organism evidence="8 9">
    <name type="scientific">Stenotrophomonas koreensis</name>
    <dbReference type="NCBI Taxonomy" id="266128"/>
    <lineage>
        <taxon>Bacteria</taxon>
        <taxon>Pseudomonadati</taxon>
        <taxon>Pseudomonadota</taxon>
        <taxon>Gammaproteobacteria</taxon>
        <taxon>Lysobacterales</taxon>
        <taxon>Lysobacteraceae</taxon>
        <taxon>Stenotrophomonas</taxon>
    </lineage>
</organism>
<dbReference type="InterPro" id="IPR051018">
    <property type="entry name" value="Bacteriophage_GH24"/>
</dbReference>
<dbReference type="AlphaFoldDB" id="A0A0R0BWN0"/>
<keyword evidence="2 7" id="KW-0929">Antimicrobial</keyword>
<dbReference type="InterPro" id="IPR023347">
    <property type="entry name" value="Lysozyme_dom_sf"/>
</dbReference>
<name>A0A0R0BWN0_9GAMM</name>
<dbReference type="InterPro" id="IPR033907">
    <property type="entry name" value="Endolysin_autolysin"/>
</dbReference>
<comment type="similarity">
    <text evidence="7">Belongs to the glycosyl hydrolase 24 family.</text>
</comment>
<dbReference type="EMBL" id="LDJH01000011">
    <property type="protein sequence ID" value="KRG58410.1"/>
    <property type="molecule type" value="Genomic_DNA"/>
</dbReference>
<keyword evidence="5" id="KW-1035">Host cytoplasm</keyword>
<dbReference type="CDD" id="cd00737">
    <property type="entry name" value="lyz_endolysin_autolysin"/>
    <property type="match status" value="1"/>
</dbReference>
<dbReference type="InterPro" id="IPR023346">
    <property type="entry name" value="Lysozyme-like_dom_sf"/>
</dbReference>
<evidence type="ECO:0000256" key="5">
    <source>
        <dbReference type="ARBA" id="ARBA00023200"/>
    </source>
</evidence>
<evidence type="ECO:0000256" key="6">
    <source>
        <dbReference type="ARBA" id="ARBA00023295"/>
    </source>
</evidence>
<dbReference type="GO" id="GO:0003796">
    <property type="term" value="F:lysozyme activity"/>
    <property type="evidence" value="ECO:0007669"/>
    <property type="project" value="UniProtKB-EC"/>
</dbReference>
<dbReference type="GO" id="GO:0009253">
    <property type="term" value="P:peptidoglycan catabolic process"/>
    <property type="evidence" value="ECO:0007669"/>
    <property type="project" value="InterPro"/>
</dbReference>
<comment type="catalytic activity">
    <reaction evidence="1 7">
        <text>Hydrolysis of (1-&gt;4)-beta-linkages between N-acetylmuramic acid and N-acetyl-D-glucosamine residues in a peptidoglycan and between N-acetyl-D-glucosamine residues in chitodextrins.</text>
        <dbReference type="EC" id="3.2.1.17"/>
    </reaction>
</comment>
<gene>
    <name evidence="8" type="ORF">ABB25_06740</name>
</gene>
<evidence type="ECO:0000256" key="1">
    <source>
        <dbReference type="ARBA" id="ARBA00000632"/>
    </source>
</evidence>
<dbReference type="Proteomes" id="UP000051254">
    <property type="component" value="Unassembled WGS sequence"/>
</dbReference>
<comment type="caution">
    <text evidence="8">The sequence shown here is derived from an EMBL/GenBank/DDBJ whole genome shotgun (WGS) entry which is preliminary data.</text>
</comment>
<keyword evidence="6 7" id="KW-0326">Glycosidase</keyword>
<evidence type="ECO:0000256" key="3">
    <source>
        <dbReference type="ARBA" id="ARBA00022638"/>
    </source>
</evidence>
<sequence>MHEHFDGAKALSQAGLAWLQKAEGLRLAPYDDQTGKPCRQWVAGATIGYGHLISREQWPQYCHGISQGQAGQLLQQDLRPFEKTVLAGVRRALRPHQFDALVGLCFNIGGKAFASSSVLKLVNDPAAPTPYPDLEAAWKAWSRSQGKTMPGLLRRRSEELAIYLHARYP</sequence>
<keyword evidence="4 7" id="KW-0378">Hydrolase</keyword>
<dbReference type="Pfam" id="PF00959">
    <property type="entry name" value="Phage_lysozyme"/>
    <property type="match status" value="1"/>
</dbReference>
<accession>A0A0R0BWN0</accession>
<dbReference type="HAMAP" id="MF_04110">
    <property type="entry name" value="ENDOLYSIN_T4"/>
    <property type="match status" value="1"/>
</dbReference>
<dbReference type="RefSeq" id="WP_057665363.1">
    <property type="nucleotide sequence ID" value="NZ_LDJH01000011.1"/>
</dbReference>
<dbReference type="GO" id="GO:0031640">
    <property type="term" value="P:killing of cells of another organism"/>
    <property type="evidence" value="ECO:0007669"/>
    <property type="project" value="UniProtKB-KW"/>
</dbReference>
<dbReference type="GO" id="GO:0016998">
    <property type="term" value="P:cell wall macromolecule catabolic process"/>
    <property type="evidence" value="ECO:0007669"/>
    <property type="project" value="InterPro"/>
</dbReference>